<reference evidence="2 3" key="1">
    <citation type="submission" date="2020-07" db="EMBL/GenBank/DDBJ databases">
        <title>Sequencing the genomes of 1000 actinobacteria strains.</title>
        <authorList>
            <person name="Klenk H.-P."/>
        </authorList>
    </citation>
    <scope>NUCLEOTIDE SEQUENCE [LARGE SCALE GENOMIC DNA]</scope>
    <source>
        <strain evidence="2 3">DSM 45927</strain>
    </source>
</reference>
<comment type="caution">
    <text evidence="2">The sequence shown here is derived from an EMBL/GenBank/DDBJ whole genome shotgun (WGS) entry which is preliminary data.</text>
</comment>
<dbReference type="InterPro" id="IPR051606">
    <property type="entry name" value="Polyketide_Oxido-like"/>
</dbReference>
<dbReference type="SUPFAM" id="SSF51735">
    <property type="entry name" value="NAD(P)-binding Rossmann-fold domains"/>
    <property type="match status" value="1"/>
</dbReference>
<dbReference type="InterPro" id="IPR036291">
    <property type="entry name" value="NAD(P)-bd_dom_sf"/>
</dbReference>
<feature type="domain" description="NAD(P)-binding" evidence="1">
    <location>
        <begin position="7"/>
        <end position="195"/>
    </location>
</feature>
<dbReference type="PANTHER" id="PTHR43355:SF2">
    <property type="entry name" value="FLAVIN REDUCTASE (NADPH)"/>
    <property type="match status" value="1"/>
</dbReference>
<accession>A0A853BU32</accession>
<keyword evidence="3" id="KW-1185">Reference proteome</keyword>
<dbReference type="Proteomes" id="UP000575985">
    <property type="component" value="Unassembled WGS sequence"/>
</dbReference>
<dbReference type="EMBL" id="JACCFO010000001">
    <property type="protein sequence ID" value="NYI98633.1"/>
    <property type="molecule type" value="Genomic_DNA"/>
</dbReference>
<dbReference type="PANTHER" id="PTHR43355">
    <property type="entry name" value="FLAVIN REDUCTASE (NADPH)"/>
    <property type="match status" value="1"/>
</dbReference>
<proteinExistence type="predicted"/>
<evidence type="ECO:0000259" key="1">
    <source>
        <dbReference type="Pfam" id="PF13460"/>
    </source>
</evidence>
<gene>
    <name evidence="2" type="ORF">HNR12_004910</name>
</gene>
<sequence length="211" mass="21665">MRITVFGAAGSVGRHVVAEALARGHAVTAVVRNPERFAEVPAGAELRTGDAGKAADVAELSRDSDVVVGATRPAPGRESDLVDTARSLLAGVGRTGARLLLVGGAATLTVPGTGTTVMEAPDFPADLAAIARACAEQLAVCRAATGAAWTYLSPPALLEPGGRTGRYRLGGDELVVDARGVSRISMGDLASVLLDEAERPRHLRARFTAAY</sequence>
<dbReference type="InterPro" id="IPR016040">
    <property type="entry name" value="NAD(P)-bd_dom"/>
</dbReference>
<dbReference type="Pfam" id="PF13460">
    <property type="entry name" value="NAD_binding_10"/>
    <property type="match status" value="1"/>
</dbReference>
<organism evidence="2 3">
    <name type="scientific">Streptomonospora nanhaiensis</name>
    <dbReference type="NCBI Taxonomy" id="1323731"/>
    <lineage>
        <taxon>Bacteria</taxon>
        <taxon>Bacillati</taxon>
        <taxon>Actinomycetota</taxon>
        <taxon>Actinomycetes</taxon>
        <taxon>Streptosporangiales</taxon>
        <taxon>Nocardiopsidaceae</taxon>
        <taxon>Streptomonospora</taxon>
    </lineage>
</organism>
<dbReference type="RefSeq" id="WP_179769745.1">
    <property type="nucleotide sequence ID" value="NZ_JACCFO010000001.1"/>
</dbReference>
<protein>
    <submittedName>
        <fullName evidence="2">Putative NADH-flavin reductase</fullName>
    </submittedName>
</protein>
<evidence type="ECO:0000313" key="2">
    <source>
        <dbReference type="EMBL" id="NYI98633.1"/>
    </source>
</evidence>
<dbReference type="Gene3D" id="3.40.50.720">
    <property type="entry name" value="NAD(P)-binding Rossmann-like Domain"/>
    <property type="match status" value="1"/>
</dbReference>
<dbReference type="AlphaFoldDB" id="A0A853BU32"/>
<name>A0A853BU32_9ACTN</name>
<dbReference type="GO" id="GO:0016646">
    <property type="term" value="F:oxidoreductase activity, acting on the CH-NH group of donors, NAD or NADP as acceptor"/>
    <property type="evidence" value="ECO:0007669"/>
    <property type="project" value="TreeGrafter"/>
</dbReference>
<evidence type="ECO:0000313" key="3">
    <source>
        <dbReference type="Proteomes" id="UP000575985"/>
    </source>
</evidence>